<evidence type="ECO:0000313" key="3">
    <source>
        <dbReference type="EMBL" id="REG81873.1"/>
    </source>
</evidence>
<feature type="region of interest" description="Disordered" evidence="1">
    <location>
        <begin position="41"/>
        <end position="70"/>
    </location>
</feature>
<gene>
    <name evidence="3" type="ORF">C8N25_12429</name>
</gene>
<dbReference type="OrthoDB" id="1495241at2"/>
<protein>
    <submittedName>
        <fullName evidence="3">GIY-YIG catalytic domain-containing protein</fullName>
    </submittedName>
</protein>
<proteinExistence type="predicted"/>
<reference evidence="3 4" key="1">
    <citation type="submission" date="2018-08" db="EMBL/GenBank/DDBJ databases">
        <title>Genomic Encyclopedia of Archaeal and Bacterial Type Strains, Phase II (KMG-II): from individual species to whole genera.</title>
        <authorList>
            <person name="Goeker M."/>
        </authorList>
    </citation>
    <scope>NUCLEOTIDE SEQUENCE [LARGE SCALE GENOMIC DNA]</scope>
    <source>
        <strain evidence="3 4">DSM 15986</strain>
    </source>
</reference>
<evidence type="ECO:0000259" key="2">
    <source>
        <dbReference type="Pfam" id="PF01541"/>
    </source>
</evidence>
<dbReference type="InterPro" id="IPR035901">
    <property type="entry name" value="GIY-YIG_endonuc_sf"/>
</dbReference>
<name>A0A3E0DJ94_9BACT</name>
<sequence>MDFLVYIIYSKSLDKFYIGYSADFEKRISFHNSTQNTIWTKASDPDSSGRVLGSSPREGAKPDTKVSGFF</sequence>
<dbReference type="InterPro" id="IPR000305">
    <property type="entry name" value="GIY-YIG_endonuc"/>
</dbReference>
<comment type="caution">
    <text evidence="3">The sequence shown here is derived from an EMBL/GenBank/DDBJ whole genome shotgun (WGS) entry which is preliminary data.</text>
</comment>
<accession>A0A3E0DJ94</accession>
<dbReference type="SUPFAM" id="SSF82771">
    <property type="entry name" value="GIY-YIG endonuclease"/>
    <property type="match status" value="1"/>
</dbReference>
<dbReference type="Gene3D" id="3.40.1440.10">
    <property type="entry name" value="GIY-YIG endonuclease"/>
    <property type="match status" value="1"/>
</dbReference>
<evidence type="ECO:0000313" key="4">
    <source>
        <dbReference type="Proteomes" id="UP000256405"/>
    </source>
</evidence>
<dbReference type="AlphaFoldDB" id="A0A3E0DJ94"/>
<evidence type="ECO:0000256" key="1">
    <source>
        <dbReference type="SAM" id="MobiDB-lite"/>
    </source>
</evidence>
<organism evidence="3 4">
    <name type="scientific">Algoriphagus antarcticus</name>
    <dbReference type="NCBI Taxonomy" id="238540"/>
    <lineage>
        <taxon>Bacteria</taxon>
        <taxon>Pseudomonadati</taxon>
        <taxon>Bacteroidota</taxon>
        <taxon>Cytophagia</taxon>
        <taxon>Cytophagales</taxon>
        <taxon>Cyclobacteriaceae</taxon>
        <taxon>Algoriphagus</taxon>
    </lineage>
</organism>
<dbReference type="EMBL" id="QUNF01000024">
    <property type="protein sequence ID" value="REG81873.1"/>
    <property type="molecule type" value="Genomic_DNA"/>
</dbReference>
<dbReference type="Proteomes" id="UP000256405">
    <property type="component" value="Unassembled WGS sequence"/>
</dbReference>
<dbReference type="Pfam" id="PF01541">
    <property type="entry name" value="GIY-YIG"/>
    <property type="match status" value="1"/>
</dbReference>
<dbReference type="RefSeq" id="WP_116116590.1">
    <property type="nucleotide sequence ID" value="NZ_QUNF01000024.1"/>
</dbReference>
<feature type="domain" description="GIY-YIG" evidence="2">
    <location>
        <begin position="4"/>
        <end position="36"/>
    </location>
</feature>
<keyword evidence="4" id="KW-1185">Reference proteome</keyword>